<dbReference type="InterPro" id="IPR017437">
    <property type="entry name" value="ATP-NAD_kinase_PpnK-typ_C"/>
</dbReference>
<comment type="cofactor">
    <cofactor evidence="6">
        <name>a divalent metal cation</name>
        <dbReference type="ChEBI" id="CHEBI:60240"/>
    </cofactor>
</comment>
<feature type="binding site" evidence="6">
    <location>
        <begin position="119"/>
        <end position="120"/>
    </location>
    <ligand>
        <name>NAD(+)</name>
        <dbReference type="ChEBI" id="CHEBI:57540"/>
    </ligand>
</feature>
<keyword evidence="8" id="KW-1185">Reference proteome</keyword>
<dbReference type="SUPFAM" id="SSF111331">
    <property type="entry name" value="NAD kinase/diacylglycerol kinase-like"/>
    <property type="match status" value="1"/>
</dbReference>
<comment type="function">
    <text evidence="6">Involved in the regulation of the intracellular balance of NAD and NADP, and is a key enzyme in the biosynthesis of NADP. Catalyzes specifically the phosphorylation on 2'-hydroxyl of the adenosine moiety of NAD to yield NADP.</text>
</comment>
<dbReference type="GO" id="GO:0003951">
    <property type="term" value="F:NAD+ kinase activity"/>
    <property type="evidence" value="ECO:0007669"/>
    <property type="project" value="UniProtKB-EC"/>
</dbReference>
<evidence type="ECO:0000256" key="3">
    <source>
        <dbReference type="ARBA" id="ARBA00022857"/>
    </source>
</evidence>
<comment type="catalytic activity">
    <reaction evidence="5 6">
        <text>NAD(+) + ATP = ADP + NADP(+) + H(+)</text>
        <dbReference type="Rhea" id="RHEA:18629"/>
        <dbReference type="ChEBI" id="CHEBI:15378"/>
        <dbReference type="ChEBI" id="CHEBI:30616"/>
        <dbReference type="ChEBI" id="CHEBI:57540"/>
        <dbReference type="ChEBI" id="CHEBI:58349"/>
        <dbReference type="ChEBI" id="CHEBI:456216"/>
        <dbReference type="EC" id="2.7.1.23"/>
    </reaction>
</comment>
<feature type="binding site" evidence="6">
    <location>
        <begin position="160"/>
        <end position="165"/>
    </location>
    <ligand>
        <name>NAD(+)</name>
        <dbReference type="ChEBI" id="CHEBI:57540"/>
    </ligand>
</feature>
<organism evidence="7 8">
    <name type="scientific">Xanthobacter oligotrophicus</name>
    <dbReference type="NCBI Taxonomy" id="2607286"/>
    <lineage>
        <taxon>Bacteria</taxon>
        <taxon>Pseudomonadati</taxon>
        <taxon>Pseudomonadota</taxon>
        <taxon>Alphaproteobacteria</taxon>
        <taxon>Hyphomicrobiales</taxon>
        <taxon>Xanthobacteraceae</taxon>
        <taxon>Xanthobacter</taxon>
    </lineage>
</organism>
<keyword evidence="4 6" id="KW-0520">NAD</keyword>
<dbReference type="PANTHER" id="PTHR20275">
    <property type="entry name" value="NAD KINASE"/>
    <property type="match status" value="1"/>
</dbReference>
<accession>A0ABW7A3Y7</accession>
<dbReference type="Pfam" id="PF20143">
    <property type="entry name" value="NAD_kinase_C"/>
    <property type="match status" value="1"/>
</dbReference>
<comment type="caution">
    <text evidence="7">The sequence shown here is derived from an EMBL/GenBank/DDBJ whole genome shotgun (WGS) entry which is preliminary data.</text>
</comment>
<keyword evidence="6" id="KW-0547">Nucleotide-binding</keyword>
<dbReference type="InterPro" id="IPR002504">
    <property type="entry name" value="NADK"/>
</dbReference>
<dbReference type="HAMAP" id="MF_00361">
    <property type="entry name" value="NAD_kinase"/>
    <property type="match status" value="1"/>
</dbReference>
<evidence type="ECO:0000256" key="6">
    <source>
        <dbReference type="HAMAP-Rule" id="MF_00361"/>
    </source>
</evidence>
<dbReference type="EC" id="2.7.1.23" evidence="6"/>
<keyword evidence="6" id="KW-0067">ATP-binding</keyword>
<proteinExistence type="inferred from homology"/>
<dbReference type="Gene3D" id="2.60.200.30">
    <property type="entry name" value="Probable inorganic polyphosphate/atp-NAD kinase, domain 2"/>
    <property type="match status" value="1"/>
</dbReference>
<evidence type="ECO:0000256" key="1">
    <source>
        <dbReference type="ARBA" id="ARBA00022679"/>
    </source>
</evidence>
<feature type="binding site" evidence="6">
    <location>
        <begin position="49"/>
        <end position="50"/>
    </location>
    <ligand>
        <name>NAD(+)</name>
        <dbReference type="ChEBI" id="CHEBI:57540"/>
    </ligand>
</feature>
<dbReference type="Proteomes" id="UP001604002">
    <property type="component" value="Unassembled WGS sequence"/>
</dbReference>
<evidence type="ECO:0000256" key="4">
    <source>
        <dbReference type="ARBA" id="ARBA00023027"/>
    </source>
</evidence>
<dbReference type="EMBL" id="JBAFVH010000014">
    <property type="protein sequence ID" value="MFG1374613.1"/>
    <property type="molecule type" value="Genomic_DNA"/>
</dbReference>
<comment type="similarity">
    <text evidence="6">Belongs to the NAD kinase family.</text>
</comment>
<sequence>MSEAPFRFNRIAFVASQTPEAESARERLMARYGAVEQEDADVIVALGGDGLMLQTLHRFRDRGLPIYGMHRGSVGFLMNTFREEGLVERLTAALQVTIHPLIMEAVDASGTRHRAPAFNEVSLLRQTYQAAKLRISIDGRVRLEELICDGVIVATPAGSTAYNLSAHGPILPLGTALLALTPISPFRPRRWRGALVPDKARIDIAVMEADKRPVSAAADHFEVRDIIAVSARLDASSSIDMLFDPDHGLEERILREQFVY</sequence>
<dbReference type="Gene3D" id="3.40.50.10330">
    <property type="entry name" value="Probable inorganic polyphosphate/atp-NAD kinase, domain 1"/>
    <property type="match status" value="1"/>
</dbReference>
<evidence type="ECO:0000313" key="8">
    <source>
        <dbReference type="Proteomes" id="UP001604002"/>
    </source>
</evidence>
<reference evidence="7 8" key="1">
    <citation type="submission" date="2024-02" db="EMBL/GenBank/DDBJ databases">
        <title>Expansion and revision of Xanthobacter and proposal of Roseixanthobacter gen. nov.</title>
        <authorList>
            <person name="Soltysiak M.P.M."/>
            <person name="Jalihal A."/>
            <person name="Ory A."/>
            <person name="Chrisophersen C."/>
            <person name="Lee A.D."/>
            <person name="Boulton J."/>
            <person name="Springer M."/>
        </authorList>
    </citation>
    <scope>NUCLEOTIDE SEQUENCE [LARGE SCALE GENOMIC DNA]</scope>
    <source>
        <strain evidence="7 8">23A</strain>
    </source>
</reference>
<comment type="subcellular location">
    <subcellularLocation>
        <location evidence="6">Cytoplasm</location>
    </subcellularLocation>
</comment>
<keyword evidence="1 6" id="KW-0808">Transferase</keyword>
<keyword evidence="6" id="KW-0963">Cytoplasm</keyword>
<dbReference type="InterPro" id="IPR017438">
    <property type="entry name" value="ATP-NAD_kinase_N"/>
</dbReference>
<protein>
    <recommendedName>
        <fullName evidence="6">NAD kinase</fullName>
        <ecNumber evidence="6">2.7.1.23</ecNumber>
    </recommendedName>
    <alternativeName>
        <fullName evidence="6">ATP-dependent NAD kinase</fullName>
    </alternativeName>
</protein>
<dbReference type="RefSeq" id="WP_393994230.1">
    <property type="nucleotide sequence ID" value="NZ_JBAFVH010000014.1"/>
</dbReference>
<feature type="binding site" evidence="6">
    <location>
        <position position="157"/>
    </location>
    <ligand>
        <name>NAD(+)</name>
        <dbReference type="ChEBI" id="CHEBI:57540"/>
    </ligand>
</feature>
<dbReference type="PANTHER" id="PTHR20275:SF0">
    <property type="entry name" value="NAD KINASE"/>
    <property type="match status" value="1"/>
</dbReference>
<evidence type="ECO:0000256" key="2">
    <source>
        <dbReference type="ARBA" id="ARBA00022777"/>
    </source>
</evidence>
<feature type="active site" description="Proton acceptor" evidence="6">
    <location>
        <position position="49"/>
    </location>
</feature>
<dbReference type="InterPro" id="IPR016064">
    <property type="entry name" value="NAD/diacylglycerol_kinase_sf"/>
</dbReference>
<evidence type="ECO:0000313" key="7">
    <source>
        <dbReference type="EMBL" id="MFG1374613.1"/>
    </source>
</evidence>
<keyword evidence="3 6" id="KW-0521">NADP</keyword>
<evidence type="ECO:0000256" key="5">
    <source>
        <dbReference type="ARBA" id="ARBA00047925"/>
    </source>
</evidence>
<comment type="caution">
    <text evidence="6">Lacks conserved residue(s) required for the propagation of feature annotation.</text>
</comment>
<dbReference type="Pfam" id="PF01513">
    <property type="entry name" value="NAD_kinase"/>
    <property type="match status" value="1"/>
</dbReference>
<dbReference type="NCBIfam" id="NF003406">
    <property type="entry name" value="PRK04761.1"/>
    <property type="match status" value="1"/>
</dbReference>
<keyword evidence="2 6" id="KW-0418">Kinase</keyword>
<gene>
    <name evidence="6" type="primary">nadK</name>
    <name evidence="7" type="ORF">V5F32_20745</name>
</gene>
<name>A0ABW7A3Y7_9HYPH</name>
<feature type="binding site" evidence="6">
    <location>
        <position position="149"/>
    </location>
    <ligand>
        <name>NAD(+)</name>
        <dbReference type="ChEBI" id="CHEBI:57540"/>
    </ligand>
</feature>